<dbReference type="Gene3D" id="3.40.50.2300">
    <property type="match status" value="2"/>
</dbReference>
<dbReference type="PANTHER" id="PTHR30483:SF37">
    <property type="entry name" value="ABC TRANSPORTER SUBSTRATE-BINDING PROTEIN"/>
    <property type="match status" value="1"/>
</dbReference>
<protein>
    <submittedName>
        <fullName evidence="4">Putative Extracellular ligand-binding receptor</fullName>
    </submittedName>
</protein>
<evidence type="ECO:0000259" key="3">
    <source>
        <dbReference type="Pfam" id="PF13458"/>
    </source>
</evidence>
<gene>
    <name evidence="4" type="ORF">PITCH_A290004</name>
</gene>
<proteinExistence type="inferred from homology"/>
<dbReference type="EMBL" id="OJIN01000169">
    <property type="protein sequence ID" value="SPD74620.1"/>
    <property type="molecule type" value="Genomic_DNA"/>
</dbReference>
<name>A0A445MYN9_9BACT</name>
<organism evidence="4">
    <name type="scientific">uncultured Desulfobacterium sp</name>
    <dbReference type="NCBI Taxonomy" id="201089"/>
    <lineage>
        <taxon>Bacteria</taxon>
        <taxon>Pseudomonadati</taxon>
        <taxon>Thermodesulfobacteriota</taxon>
        <taxon>Desulfobacteria</taxon>
        <taxon>Desulfobacterales</taxon>
        <taxon>Desulfobacteriaceae</taxon>
        <taxon>Desulfobacterium</taxon>
        <taxon>environmental samples</taxon>
    </lineage>
</organism>
<keyword evidence="4" id="KW-0675">Receptor</keyword>
<dbReference type="PANTHER" id="PTHR30483">
    <property type="entry name" value="LEUCINE-SPECIFIC-BINDING PROTEIN"/>
    <property type="match status" value="1"/>
</dbReference>
<dbReference type="SUPFAM" id="SSF53822">
    <property type="entry name" value="Periplasmic binding protein-like I"/>
    <property type="match status" value="1"/>
</dbReference>
<dbReference type="AlphaFoldDB" id="A0A445MYN9"/>
<dbReference type="InterPro" id="IPR028081">
    <property type="entry name" value="Leu-bd"/>
</dbReference>
<evidence type="ECO:0000256" key="2">
    <source>
        <dbReference type="ARBA" id="ARBA00022729"/>
    </source>
</evidence>
<dbReference type="Pfam" id="PF13458">
    <property type="entry name" value="Peripla_BP_6"/>
    <property type="match status" value="1"/>
</dbReference>
<sequence>MVKADRKILFIMILTLCLIGSLSAASFGGPAKVGVLIHMTGELKELGIMQKNSLEIAQDELKGQKKDGEKITLVFQDVPMVPEKARYVVTELITKEHVSILLGGLSSVAAWEAASAAQTQKVPFLITASTEDVLTEQGWEYVFRLNPPFSEYGNGLLWFLSEVIRPKTIAMIRAKGFTGRMNASEMMEYCRKAGYEIIADNIYDDNTTNFRPLLTQIREKNPDVITMASFPNDAVLLMKQIKELDIHPLLFAGFGGGFTMPQFGEKAMDAADYVFAVSVWNPSVPYAGSKTYHEKYLSRYKSRPDFHGAEIYAGLQVAEDALARAGSSDPEAVRKALSTTDLKTIIGPVRFISYGKKTQQNRLPTYLVQWINGEMKTVWPPEFASEKYVFPFPGWKRR</sequence>
<keyword evidence="2" id="KW-0732">Signal</keyword>
<reference evidence="4" key="1">
    <citation type="submission" date="2018-01" db="EMBL/GenBank/DDBJ databases">
        <authorList>
            <person name="Regsiter A."/>
            <person name="William W."/>
        </authorList>
    </citation>
    <scope>NUCLEOTIDE SEQUENCE</scope>
    <source>
        <strain evidence="4">TRIP AH-1</strain>
    </source>
</reference>
<evidence type="ECO:0000256" key="1">
    <source>
        <dbReference type="ARBA" id="ARBA00010062"/>
    </source>
</evidence>
<dbReference type="InterPro" id="IPR051010">
    <property type="entry name" value="BCAA_transport"/>
</dbReference>
<dbReference type="InterPro" id="IPR028082">
    <property type="entry name" value="Peripla_BP_I"/>
</dbReference>
<evidence type="ECO:0000313" key="4">
    <source>
        <dbReference type="EMBL" id="SPD74620.1"/>
    </source>
</evidence>
<accession>A0A445MYN9</accession>
<comment type="similarity">
    <text evidence="1">Belongs to the leucine-binding protein family.</text>
</comment>
<feature type="domain" description="Leucine-binding protein" evidence="3">
    <location>
        <begin position="31"/>
        <end position="373"/>
    </location>
</feature>